<evidence type="ECO:0000313" key="1">
    <source>
        <dbReference type="EMBL" id="EQB46994.1"/>
    </source>
</evidence>
<sequence>MNFTVTMYNYPRFSIHRQNH</sequence>
<evidence type="ECO:0000313" key="2">
    <source>
        <dbReference type="Proteomes" id="UP000015530"/>
    </source>
</evidence>
<protein>
    <submittedName>
        <fullName evidence="1">Uncharacterized protein</fullName>
    </submittedName>
</protein>
<gene>
    <name evidence="1" type="ORF">CGLO_13915</name>
</gene>
<reference evidence="2" key="1">
    <citation type="journal article" date="2013" name="Mol. Plant Microbe Interact.">
        <title>Global aspects of pacC regulation of pathogenicity genes in Colletotrichum gloeosporioides as revealed by transcriptome analysis.</title>
        <authorList>
            <person name="Alkan N."/>
            <person name="Meng X."/>
            <person name="Friedlander G."/>
            <person name="Reuveni E."/>
            <person name="Sukno S."/>
            <person name="Sherman A."/>
            <person name="Thon M."/>
            <person name="Fluhr R."/>
            <person name="Prusky D."/>
        </authorList>
    </citation>
    <scope>NUCLEOTIDE SEQUENCE [LARGE SCALE GENOMIC DNA]</scope>
    <source>
        <strain evidence="2">Cg-14</strain>
    </source>
</reference>
<name>T0K508_COLGC</name>
<dbReference type="HOGENOM" id="CLU_3428498_0_0_1"/>
<dbReference type="EMBL" id="AMYD01003157">
    <property type="protein sequence ID" value="EQB46994.1"/>
    <property type="molecule type" value="Genomic_DNA"/>
</dbReference>
<proteinExistence type="predicted"/>
<dbReference type="Proteomes" id="UP000015530">
    <property type="component" value="Unassembled WGS sequence"/>
</dbReference>
<organism evidence="1 2">
    <name type="scientific">Colletotrichum gloeosporioides (strain Cg-14)</name>
    <name type="common">Anthracnose fungus</name>
    <name type="synonym">Glomerella cingulata</name>
    <dbReference type="NCBI Taxonomy" id="1237896"/>
    <lineage>
        <taxon>Eukaryota</taxon>
        <taxon>Fungi</taxon>
        <taxon>Dikarya</taxon>
        <taxon>Ascomycota</taxon>
        <taxon>Pezizomycotina</taxon>
        <taxon>Sordariomycetes</taxon>
        <taxon>Hypocreomycetidae</taxon>
        <taxon>Glomerellales</taxon>
        <taxon>Glomerellaceae</taxon>
        <taxon>Colletotrichum</taxon>
        <taxon>Colletotrichum gloeosporioides species complex</taxon>
    </lineage>
</organism>
<comment type="caution">
    <text evidence="1">The sequence shown here is derived from an EMBL/GenBank/DDBJ whole genome shotgun (WGS) entry which is preliminary data.</text>
</comment>
<accession>T0K508</accession>
<dbReference type="AlphaFoldDB" id="T0K508"/>